<evidence type="ECO:0000256" key="1">
    <source>
        <dbReference type="SAM" id="MobiDB-lite"/>
    </source>
</evidence>
<dbReference type="EMBL" id="BRXU01000011">
    <property type="protein sequence ID" value="GLC54665.1"/>
    <property type="molecule type" value="Genomic_DNA"/>
</dbReference>
<feature type="compositionally biased region" description="Gly residues" evidence="1">
    <location>
        <begin position="973"/>
        <end position="988"/>
    </location>
</feature>
<evidence type="ECO:0000313" key="2">
    <source>
        <dbReference type="EMBL" id="GLC54665.1"/>
    </source>
</evidence>
<dbReference type="InterPro" id="IPR016024">
    <property type="entry name" value="ARM-type_fold"/>
</dbReference>
<feature type="compositionally biased region" description="Low complexity" evidence="1">
    <location>
        <begin position="629"/>
        <end position="644"/>
    </location>
</feature>
<protein>
    <submittedName>
        <fullName evidence="2">Uncharacterized protein</fullName>
    </submittedName>
</protein>
<accession>A0A9W6BMV7</accession>
<keyword evidence="3" id="KW-1185">Reference proteome</keyword>
<feature type="region of interest" description="Disordered" evidence="1">
    <location>
        <begin position="365"/>
        <end position="398"/>
    </location>
</feature>
<feature type="region of interest" description="Disordered" evidence="1">
    <location>
        <begin position="785"/>
        <end position="818"/>
    </location>
</feature>
<dbReference type="Proteomes" id="UP001165080">
    <property type="component" value="Unassembled WGS sequence"/>
</dbReference>
<feature type="compositionally biased region" description="Polar residues" evidence="1">
    <location>
        <begin position="385"/>
        <end position="398"/>
    </location>
</feature>
<proteinExistence type="predicted"/>
<feature type="region of interest" description="Disordered" evidence="1">
    <location>
        <begin position="629"/>
        <end position="652"/>
    </location>
</feature>
<reference evidence="2 3" key="1">
    <citation type="journal article" date="2023" name="Commun. Biol.">
        <title>Reorganization of the ancestral sex-determining regions during the evolution of trioecy in Pleodorina starrii.</title>
        <authorList>
            <person name="Takahashi K."/>
            <person name="Suzuki S."/>
            <person name="Kawai-Toyooka H."/>
            <person name="Yamamoto K."/>
            <person name="Hamaji T."/>
            <person name="Ootsuki R."/>
            <person name="Yamaguchi H."/>
            <person name="Kawachi M."/>
            <person name="Higashiyama T."/>
            <person name="Nozaki H."/>
        </authorList>
    </citation>
    <scope>NUCLEOTIDE SEQUENCE [LARGE SCALE GENOMIC DNA]</scope>
    <source>
        <strain evidence="2 3">NIES-4479</strain>
    </source>
</reference>
<feature type="region of interest" description="Disordered" evidence="1">
    <location>
        <begin position="968"/>
        <end position="1002"/>
    </location>
</feature>
<dbReference type="AlphaFoldDB" id="A0A9W6BMV7"/>
<dbReference type="SUPFAM" id="SSF48371">
    <property type="entry name" value="ARM repeat"/>
    <property type="match status" value="1"/>
</dbReference>
<gene>
    <name evidence="2" type="primary">PLEST010649</name>
    <name evidence="2" type="ORF">PLESTB_000893300</name>
</gene>
<sequence>MAACGHIGCHARGPQLLLRFNPVPWTVRPASLGASRRAAATPIAVPAAAAAAAAAGEAGDARDFRSTPPELVPDAAAAAASHRRQLRCLVEGRLPQMVLAQQADLSRSVALCLEVLGIGSSPPEHQSAAARALVALVTHPKLRPAVDNVWVLRRLCRIVQLTDSPTALAAAVEALFAIAEDDATWQGEGALVAEPLRAALSSCVSSATRAAEDLRHSPDPRVTNVADRIALVSVAAAALRPRVLHLLSPSQITEAVQALSTCLAATCSVPDSAGAVGGAVGGGGSGAGGDDEGLLPTVLGALAAVLEYIPAGVDRAQAARAVVSAGAVPALVTAITTKASGAGPAAAAAAAPVEEAHRAAADVLTTGAPTPPESSVRWRLRSGAASDSGSGITPDSAGEQSVSANARWAAFTALESVLVTCMSCAPGAARRATTQALDHGAAEALVQLLLLPAAPPPSNSTTSPASATPPSRVLPEPWCVLRLLLVLARFRSGAVTAAAVGGGAGTAAAARDLLSTPHALTDSTAEALFMLFAELLSTAAAGGPAAAATGGAAAPPVALLTPVQLRQTAPGLVAAALGVLMGTAPGPDWAALLPCARERNLHIPRPPSPVSCSGASGVSGRLKAASAKLAKDSGAAASQQQPQPNGDGGTAARRYPVKLQVAAAKLTGQLLAVAGPAGRDDGGSGSGGGASWREGRLPVAALAAALGQRWLERPGVFEALGDAGVWCLTLSLQLAPPEELWDEERIGFAAPLAGRVKTLLAAESAVSTQLLELAAVTSVSICSGTTTSGGGKGAASSGVGNSRTSGGMAPEAASGKHHGKLTRLHAMRRSHQRRAAVATARAAALDLMSYTLSVVARLQFLYSPPAKRLAVVAGSLNAAVACVAPRRALAGRDGDGVGGRRSGGALLCPSLVGMALVCSADGDADGEECWEEDGKMDSRGTLRSRLKALLGRLTDMMDAVLDAPRAAAPAEPAGGGGGGAIASAGSGGDARRSGSAGAGGGGGGMAGSDLNGSFAGVDLAEMLPVMSAALRVGASAAAVIAEC</sequence>
<name>A0A9W6BMV7_9CHLO</name>
<evidence type="ECO:0000313" key="3">
    <source>
        <dbReference type="Proteomes" id="UP001165080"/>
    </source>
</evidence>
<organism evidence="2 3">
    <name type="scientific">Pleodorina starrii</name>
    <dbReference type="NCBI Taxonomy" id="330485"/>
    <lineage>
        <taxon>Eukaryota</taxon>
        <taxon>Viridiplantae</taxon>
        <taxon>Chlorophyta</taxon>
        <taxon>core chlorophytes</taxon>
        <taxon>Chlorophyceae</taxon>
        <taxon>CS clade</taxon>
        <taxon>Chlamydomonadales</taxon>
        <taxon>Volvocaceae</taxon>
        <taxon>Pleodorina</taxon>
    </lineage>
</organism>
<comment type="caution">
    <text evidence="2">The sequence shown here is derived from an EMBL/GenBank/DDBJ whole genome shotgun (WGS) entry which is preliminary data.</text>
</comment>